<dbReference type="EMBL" id="CAXAMN010026361">
    <property type="protein sequence ID" value="CAK9102407.1"/>
    <property type="molecule type" value="Genomic_DNA"/>
</dbReference>
<protein>
    <recommendedName>
        <fullName evidence="3">Haloacid dehalogenase-like hydrolase domain-containing protein 3</fullName>
    </recommendedName>
</protein>
<dbReference type="NCBIfam" id="TIGR01549">
    <property type="entry name" value="HAD-SF-IA-v1"/>
    <property type="match status" value="1"/>
</dbReference>
<name>A0ABP0RP87_9DINO</name>
<dbReference type="Pfam" id="PF00702">
    <property type="entry name" value="Hydrolase"/>
    <property type="match status" value="1"/>
</dbReference>
<dbReference type="InterPro" id="IPR036412">
    <property type="entry name" value="HAD-like_sf"/>
</dbReference>
<dbReference type="SUPFAM" id="SSF56784">
    <property type="entry name" value="HAD-like"/>
    <property type="match status" value="1"/>
</dbReference>
<dbReference type="PANTHER" id="PTHR47105:SF1">
    <property type="entry name" value="OS06G0665100 PROTEIN"/>
    <property type="match status" value="1"/>
</dbReference>
<dbReference type="PANTHER" id="PTHR47105">
    <property type="entry name" value="OS02G0173600 PROTEIN"/>
    <property type="match status" value="1"/>
</dbReference>
<dbReference type="Proteomes" id="UP001642484">
    <property type="component" value="Unassembled WGS sequence"/>
</dbReference>
<reference evidence="1 2" key="1">
    <citation type="submission" date="2024-02" db="EMBL/GenBank/DDBJ databases">
        <authorList>
            <person name="Chen Y."/>
            <person name="Shah S."/>
            <person name="Dougan E. K."/>
            <person name="Thang M."/>
            <person name="Chan C."/>
        </authorList>
    </citation>
    <scope>NUCLEOTIDE SEQUENCE [LARGE SCALE GENOMIC DNA]</scope>
</reference>
<keyword evidence="2" id="KW-1185">Reference proteome</keyword>
<accession>A0ABP0RP87</accession>
<dbReference type="Gene3D" id="1.10.150.720">
    <property type="entry name" value="Haloacid dehalogenase-like hydrolase"/>
    <property type="match status" value="1"/>
</dbReference>
<dbReference type="InterPro" id="IPR023214">
    <property type="entry name" value="HAD_sf"/>
</dbReference>
<dbReference type="Gene3D" id="3.40.50.1000">
    <property type="entry name" value="HAD superfamily/HAD-like"/>
    <property type="match status" value="1"/>
</dbReference>
<dbReference type="InterPro" id="IPR044924">
    <property type="entry name" value="HAD-SF_hydro_IA_REG-2-like_cap"/>
</dbReference>
<dbReference type="InterPro" id="IPR006439">
    <property type="entry name" value="HAD-SF_hydro_IA"/>
</dbReference>
<dbReference type="SFLD" id="SFLDG01129">
    <property type="entry name" value="C1.5:_HAD__Beta-PGM__Phosphata"/>
    <property type="match status" value="1"/>
</dbReference>
<comment type="caution">
    <text evidence="1">The sequence shown here is derived from an EMBL/GenBank/DDBJ whole genome shotgun (WGS) entry which is preliminary data.</text>
</comment>
<evidence type="ECO:0000313" key="2">
    <source>
        <dbReference type="Proteomes" id="UP001642484"/>
    </source>
</evidence>
<gene>
    <name evidence="1" type="ORF">CCMP2556_LOCUS48193</name>
</gene>
<sequence>MARVLWPAVKALSLDVTGTLLVHRHPIHETYAACALWAKLENPPSAEELKPAFKEAFRETSKSGCATGFLATGRGEGHGCSGPGYPCFGHEDNLSSRSWWALVVKAALRHCGRNYADQDFDRFFRRVYQHYGTLDAYEELSDAKPFLDWARQQGLAIGVTTNSDTRTLDDVLPMLGFHDHLRWFVCGREVGSEKPEPWIFVETYRQANFWVDGIKREEILHIGDSLAADFCGARAAGLQAVLLDRSDNQKVTQYQDWLEHPEISEEDVKAWTLRDLGEVKDLLQRSIIQQLQ</sequence>
<dbReference type="SFLD" id="SFLDS00003">
    <property type="entry name" value="Haloacid_Dehalogenase"/>
    <property type="match status" value="1"/>
</dbReference>
<evidence type="ECO:0008006" key="3">
    <source>
        <dbReference type="Google" id="ProtNLM"/>
    </source>
</evidence>
<evidence type="ECO:0000313" key="1">
    <source>
        <dbReference type="EMBL" id="CAK9102407.1"/>
    </source>
</evidence>
<organism evidence="1 2">
    <name type="scientific">Durusdinium trenchii</name>
    <dbReference type="NCBI Taxonomy" id="1381693"/>
    <lineage>
        <taxon>Eukaryota</taxon>
        <taxon>Sar</taxon>
        <taxon>Alveolata</taxon>
        <taxon>Dinophyceae</taxon>
        <taxon>Suessiales</taxon>
        <taxon>Symbiodiniaceae</taxon>
        <taxon>Durusdinium</taxon>
    </lineage>
</organism>
<proteinExistence type="predicted"/>